<gene>
    <name evidence="7" type="ORF">X975_09483</name>
</gene>
<dbReference type="EMBL" id="KK117831">
    <property type="protein sequence ID" value="KFM71511.1"/>
    <property type="molecule type" value="Genomic_DNA"/>
</dbReference>
<dbReference type="InterPro" id="IPR005124">
    <property type="entry name" value="V-ATPase_G"/>
</dbReference>
<dbReference type="Proteomes" id="UP000054359">
    <property type="component" value="Unassembled WGS sequence"/>
</dbReference>
<dbReference type="NCBIfam" id="TIGR01147">
    <property type="entry name" value="V_ATP_synt_G"/>
    <property type="match status" value="1"/>
</dbReference>
<accession>A0A087U2C2</accession>
<organism evidence="7 8">
    <name type="scientific">Stegodyphus mimosarum</name>
    <name type="common">African social velvet spider</name>
    <dbReference type="NCBI Taxonomy" id="407821"/>
    <lineage>
        <taxon>Eukaryota</taxon>
        <taxon>Metazoa</taxon>
        <taxon>Ecdysozoa</taxon>
        <taxon>Arthropoda</taxon>
        <taxon>Chelicerata</taxon>
        <taxon>Arachnida</taxon>
        <taxon>Araneae</taxon>
        <taxon>Araneomorphae</taxon>
        <taxon>Entelegynae</taxon>
        <taxon>Eresoidea</taxon>
        <taxon>Eresidae</taxon>
        <taxon>Stegodyphus</taxon>
    </lineage>
</organism>
<dbReference type="AlphaFoldDB" id="A0A087U2C2"/>
<dbReference type="GO" id="GO:0097401">
    <property type="term" value="P:synaptic vesicle lumen acidification"/>
    <property type="evidence" value="ECO:0007669"/>
    <property type="project" value="TreeGrafter"/>
</dbReference>
<evidence type="ECO:0000313" key="7">
    <source>
        <dbReference type="EMBL" id="KFM71511.1"/>
    </source>
</evidence>
<feature type="coiled-coil region" evidence="6">
    <location>
        <begin position="9"/>
        <end position="58"/>
    </location>
</feature>
<dbReference type="GO" id="GO:0098793">
    <property type="term" value="C:presynapse"/>
    <property type="evidence" value="ECO:0007669"/>
    <property type="project" value="GOC"/>
</dbReference>
<name>A0A087U2C2_STEMI</name>
<dbReference type="GO" id="GO:0000221">
    <property type="term" value="C:vacuolar proton-transporting V-type ATPase, V1 domain"/>
    <property type="evidence" value="ECO:0007669"/>
    <property type="project" value="TreeGrafter"/>
</dbReference>
<dbReference type="PANTHER" id="PTHR12713:SF11">
    <property type="entry name" value="V-TYPE PROTON ATPASE SUBUNIT G"/>
    <property type="match status" value="1"/>
</dbReference>
<keyword evidence="2 5" id="KW-0813">Transport</keyword>
<comment type="similarity">
    <text evidence="1 5">Belongs to the V-ATPase G subunit family.</text>
</comment>
<evidence type="ECO:0000256" key="5">
    <source>
        <dbReference type="RuleBase" id="RU364019"/>
    </source>
</evidence>
<keyword evidence="3 5" id="KW-0375">Hydrogen ion transport</keyword>
<protein>
    <recommendedName>
        <fullName evidence="5">V-type proton ATPase subunit G</fullName>
    </recommendedName>
</protein>
<evidence type="ECO:0000256" key="2">
    <source>
        <dbReference type="ARBA" id="ARBA00022448"/>
    </source>
</evidence>
<feature type="non-terminal residue" evidence="7">
    <location>
        <position position="111"/>
    </location>
</feature>
<evidence type="ECO:0000256" key="4">
    <source>
        <dbReference type="ARBA" id="ARBA00023065"/>
    </source>
</evidence>
<dbReference type="STRING" id="407821.A0A087U2C2"/>
<comment type="subunit">
    <text evidence="5">V-ATPase is a heteromultimeric enzyme made up of two complexes: the ATP-hydrolytic V1 complex and the proton translocation V0 complex.</text>
</comment>
<dbReference type="GO" id="GO:0046961">
    <property type="term" value="F:proton-transporting ATPase activity, rotational mechanism"/>
    <property type="evidence" value="ECO:0007669"/>
    <property type="project" value="InterPro"/>
</dbReference>
<dbReference type="Gene3D" id="1.20.5.2950">
    <property type="match status" value="1"/>
</dbReference>
<dbReference type="FunFam" id="1.20.5.2950:FF:000001">
    <property type="entry name" value="V-type proton ATPase subunit G"/>
    <property type="match status" value="1"/>
</dbReference>
<keyword evidence="6" id="KW-0175">Coiled coil</keyword>
<keyword evidence="8" id="KW-1185">Reference proteome</keyword>
<dbReference type="PANTHER" id="PTHR12713">
    <property type="entry name" value="VACUOLAR ATP SYNTHASE SUBUNIT G"/>
    <property type="match status" value="1"/>
</dbReference>
<evidence type="ECO:0000256" key="6">
    <source>
        <dbReference type="SAM" id="Coils"/>
    </source>
</evidence>
<dbReference type="OrthoDB" id="250802at2759"/>
<evidence type="ECO:0000256" key="3">
    <source>
        <dbReference type="ARBA" id="ARBA00022781"/>
    </source>
</evidence>
<dbReference type="Pfam" id="PF03179">
    <property type="entry name" value="V-ATPase_G"/>
    <property type="match status" value="1"/>
</dbReference>
<dbReference type="GO" id="GO:0016887">
    <property type="term" value="F:ATP hydrolysis activity"/>
    <property type="evidence" value="ECO:0007669"/>
    <property type="project" value="TreeGrafter"/>
</dbReference>
<sequence>MMKQDSQSIQQLLVAEKRAEEKVNQARKRKVMRLKQAKEEAQVEMQKFRAEKEQEFKEFEAKFLGTKESNIMKIELDTDKAMKEMEKLVKLNKSAVIDYLLELVFTIECQP</sequence>
<keyword evidence="4 5" id="KW-0406">Ion transport</keyword>
<evidence type="ECO:0000313" key="8">
    <source>
        <dbReference type="Proteomes" id="UP000054359"/>
    </source>
</evidence>
<proteinExistence type="inferred from homology"/>
<reference evidence="7 8" key="1">
    <citation type="submission" date="2013-11" db="EMBL/GenBank/DDBJ databases">
        <title>Genome sequencing of Stegodyphus mimosarum.</title>
        <authorList>
            <person name="Bechsgaard J."/>
        </authorList>
    </citation>
    <scope>NUCLEOTIDE SEQUENCE [LARGE SCALE GENOMIC DNA]</scope>
</reference>
<comment type="function">
    <text evidence="5">Subunit of the V1 complex of vacuolar(H+)-ATPase (V-ATPase), a multisubunit enzyme composed of a peripheral complex (V1) that hydrolyzes ATP and a membrane integral complex (V0) that translocates protons. V-ATPase is responsible for acidifying and maintaining the pH of intracellular compartments and in some cell types, is targeted to the plasma membrane, where it is responsible for acidifying the extracellular environment.</text>
</comment>
<dbReference type="OMA" id="RHSKHNI"/>
<evidence type="ECO:0000256" key="1">
    <source>
        <dbReference type="ARBA" id="ARBA00010066"/>
    </source>
</evidence>